<reference evidence="4 5" key="1">
    <citation type="submission" date="2022-03" db="EMBL/GenBank/DDBJ databases">
        <authorList>
            <person name="Nunn A."/>
            <person name="Chopra R."/>
            <person name="Nunn A."/>
            <person name="Contreras Garrido A."/>
        </authorList>
    </citation>
    <scope>NUCLEOTIDE SEQUENCE [LARGE SCALE GENOMIC DNA]</scope>
</reference>
<feature type="domain" description="DUF3741" evidence="3">
    <location>
        <begin position="130"/>
        <end position="157"/>
    </location>
</feature>
<dbReference type="PANTHER" id="PTHR37751">
    <property type="entry name" value="LOW PROTEIN: M-PHASE INDUCER PHOSPHATASE-LIKE PROTEIN"/>
    <property type="match status" value="1"/>
</dbReference>
<evidence type="ECO:0000313" key="5">
    <source>
        <dbReference type="Proteomes" id="UP000836841"/>
    </source>
</evidence>
<proteinExistence type="predicted"/>
<feature type="region of interest" description="Disordered" evidence="1">
    <location>
        <begin position="282"/>
        <end position="414"/>
    </location>
</feature>
<feature type="region of interest" description="Disordered" evidence="1">
    <location>
        <begin position="698"/>
        <end position="718"/>
    </location>
</feature>
<evidence type="ECO:0000259" key="2">
    <source>
        <dbReference type="Pfam" id="PF14309"/>
    </source>
</evidence>
<feature type="region of interest" description="Disordered" evidence="1">
    <location>
        <begin position="1"/>
        <end position="38"/>
    </location>
</feature>
<dbReference type="InterPro" id="IPR025486">
    <property type="entry name" value="DUF4378"/>
</dbReference>
<feature type="compositionally biased region" description="Polar residues" evidence="1">
    <location>
        <begin position="28"/>
        <end position="38"/>
    </location>
</feature>
<feature type="compositionally biased region" description="Basic and acidic residues" evidence="1">
    <location>
        <begin position="295"/>
        <end position="305"/>
    </location>
</feature>
<feature type="domain" description="DUF4378" evidence="2">
    <location>
        <begin position="496"/>
        <end position="662"/>
    </location>
</feature>
<protein>
    <recommendedName>
        <fullName evidence="6">DUF4378 domain-containing protein</fullName>
    </recommendedName>
</protein>
<organism evidence="4 5">
    <name type="scientific">Thlaspi arvense</name>
    <name type="common">Field penny-cress</name>
    <dbReference type="NCBI Taxonomy" id="13288"/>
    <lineage>
        <taxon>Eukaryota</taxon>
        <taxon>Viridiplantae</taxon>
        <taxon>Streptophyta</taxon>
        <taxon>Embryophyta</taxon>
        <taxon>Tracheophyta</taxon>
        <taxon>Spermatophyta</taxon>
        <taxon>Magnoliopsida</taxon>
        <taxon>eudicotyledons</taxon>
        <taxon>Gunneridae</taxon>
        <taxon>Pentapetalae</taxon>
        <taxon>rosids</taxon>
        <taxon>malvids</taxon>
        <taxon>Brassicales</taxon>
        <taxon>Brassicaceae</taxon>
        <taxon>Thlaspideae</taxon>
        <taxon>Thlaspi</taxon>
    </lineage>
</organism>
<feature type="region of interest" description="Disordered" evidence="1">
    <location>
        <begin position="154"/>
        <end position="186"/>
    </location>
</feature>
<dbReference type="InterPro" id="IPR032795">
    <property type="entry name" value="DUF3741-assoc"/>
</dbReference>
<feature type="compositionally biased region" description="Acidic residues" evidence="1">
    <location>
        <begin position="82"/>
        <end position="91"/>
    </location>
</feature>
<feature type="compositionally biased region" description="Low complexity" evidence="1">
    <location>
        <begin position="475"/>
        <end position="486"/>
    </location>
</feature>
<dbReference type="PANTHER" id="PTHR37751:SF1">
    <property type="entry name" value="LOW PROTEIN: M-PHASE INDUCER PHOSPHATASE-LIKE PROTEIN"/>
    <property type="match status" value="1"/>
</dbReference>
<accession>A0AAU9RIH2</accession>
<dbReference type="Pfam" id="PF14383">
    <property type="entry name" value="VARLMGL"/>
    <property type="match status" value="1"/>
</dbReference>
<evidence type="ECO:0008006" key="6">
    <source>
        <dbReference type="Google" id="ProtNLM"/>
    </source>
</evidence>
<evidence type="ECO:0000259" key="3">
    <source>
        <dbReference type="Pfam" id="PF14383"/>
    </source>
</evidence>
<evidence type="ECO:0000313" key="4">
    <source>
        <dbReference type="EMBL" id="CAH2043893.1"/>
    </source>
</evidence>
<dbReference type="EMBL" id="OU466858">
    <property type="protein sequence ID" value="CAH2043893.1"/>
    <property type="molecule type" value="Genomic_DNA"/>
</dbReference>
<dbReference type="Pfam" id="PF14309">
    <property type="entry name" value="DUF4378"/>
    <property type="match status" value="1"/>
</dbReference>
<keyword evidence="5" id="KW-1185">Reference proteome</keyword>
<feature type="compositionally biased region" description="Polar residues" evidence="1">
    <location>
        <begin position="331"/>
        <end position="340"/>
    </location>
</feature>
<name>A0AAU9RIH2_THLAR</name>
<dbReference type="AlphaFoldDB" id="A0AAU9RIH2"/>
<gene>
    <name evidence="4" type="ORF">TAV2_LOCUS6656</name>
</gene>
<sequence>MGRDWSWLGGVGLGGGKKKPSKKDIKATPSSSSPAGNTATAAGCMSAVFNIFDLHHLQFPINHHHLHLPKGVDAPRNSLESTEQEEEEEEAPFSPTRKDGNLNISMGIKIKTKPQARSSSSSSSLAGTHESYSPSVKTPTLVARLMGLDLVPDNYRSSPTPSSSSSSLIDLKIPTRSSHTNKHRHYSLQRNSIDGGTRSLPETPRISLGRRSVDVNCYEHQRSSLHLRDNNIHVSSERESCVNGVRLTRVKEMKIYEDKENRSPREYARQIVMQLKENVSRRRKVGTDITNKEQQQSKEIHDSKKASKVTITTHESPSPRLRLSEIPKTKPASSAQTNNVAPRLLETTVKVQDKTRLPTVQEEPQRAEKAKQSKSAKKCKKPENFKSRLVKPPQTMQEEPFVRSPATSNNNNGLLLIQGDKSSCKKTSLSINDLVNFPSVPSLHTIKKKDSSPHKSSNLNASKLRETQSSRNRASSEFPSFPSQSQTHIAPIAGGELEYVTRTLRRTGIDRDTPVSYAKWFSPSHPLDPSIFYFLEHFAITSSRPRNSPEDLALRCNRKLLFHLVDEILADVLKPHINLKPWVCRYPAQSRRNLKGSELIDELSRRIERFPLAKCLVLEDIDALVAGDFPETATQAGLAFEEEGEGIVAEIERGILEALVSETTTDYYATCIKTAPLRSNDDVSGTWGVHVTRYPSNVGPSHDPSSLFCQTRLRPPRG</sequence>
<feature type="compositionally biased region" description="Polar residues" evidence="1">
    <location>
        <begin position="698"/>
        <end position="709"/>
    </location>
</feature>
<feature type="compositionally biased region" description="Low complexity" evidence="1">
    <location>
        <begin position="157"/>
        <end position="167"/>
    </location>
</feature>
<evidence type="ECO:0000256" key="1">
    <source>
        <dbReference type="SAM" id="MobiDB-lite"/>
    </source>
</evidence>
<feature type="region of interest" description="Disordered" evidence="1">
    <location>
        <begin position="72"/>
        <end position="135"/>
    </location>
</feature>
<dbReference type="Proteomes" id="UP000836841">
    <property type="component" value="Chromosome 2"/>
</dbReference>
<feature type="region of interest" description="Disordered" evidence="1">
    <location>
        <begin position="443"/>
        <end position="487"/>
    </location>
</feature>